<reference evidence="1" key="1">
    <citation type="submission" date="2014-09" db="EMBL/GenBank/DDBJ databases">
        <authorList>
            <person name="Magalhaes I.L.F."/>
            <person name="Oliveira U."/>
            <person name="Santos F.R."/>
            <person name="Vidigal T.H.D.A."/>
            <person name="Brescovit A.D."/>
            <person name="Santos A.J."/>
        </authorList>
    </citation>
    <scope>NUCLEOTIDE SEQUENCE</scope>
    <source>
        <tissue evidence="1">Shoot tissue taken approximately 20 cm above the soil surface</tissue>
    </source>
</reference>
<sequence length="67" mass="7815">MKCDLNITPVRANNAILMIQLKQLSNIILPYELDPASVTSWTHRLLQLNKQDFRKCLIQCKRSFSQL</sequence>
<dbReference type="EMBL" id="GBRH01158585">
    <property type="protein sequence ID" value="JAE39311.1"/>
    <property type="molecule type" value="Transcribed_RNA"/>
</dbReference>
<accession>A0A0A9HWP0</accession>
<dbReference type="AlphaFoldDB" id="A0A0A9HWP0"/>
<proteinExistence type="predicted"/>
<reference evidence="1" key="2">
    <citation type="journal article" date="2015" name="Data Brief">
        <title>Shoot transcriptome of the giant reed, Arundo donax.</title>
        <authorList>
            <person name="Barrero R.A."/>
            <person name="Guerrero F.D."/>
            <person name="Moolhuijzen P."/>
            <person name="Goolsby J.A."/>
            <person name="Tidwell J."/>
            <person name="Bellgard S.E."/>
            <person name="Bellgard M.I."/>
        </authorList>
    </citation>
    <scope>NUCLEOTIDE SEQUENCE</scope>
    <source>
        <tissue evidence="1">Shoot tissue taken approximately 20 cm above the soil surface</tissue>
    </source>
</reference>
<evidence type="ECO:0000313" key="1">
    <source>
        <dbReference type="EMBL" id="JAE39311.1"/>
    </source>
</evidence>
<protein>
    <submittedName>
        <fullName evidence="1">Uncharacterized protein</fullName>
    </submittedName>
</protein>
<name>A0A0A9HWP0_ARUDO</name>
<organism evidence="1">
    <name type="scientific">Arundo donax</name>
    <name type="common">Giant reed</name>
    <name type="synonym">Donax arundinaceus</name>
    <dbReference type="NCBI Taxonomy" id="35708"/>
    <lineage>
        <taxon>Eukaryota</taxon>
        <taxon>Viridiplantae</taxon>
        <taxon>Streptophyta</taxon>
        <taxon>Embryophyta</taxon>
        <taxon>Tracheophyta</taxon>
        <taxon>Spermatophyta</taxon>
        <taxon>Magnoliopsida</taxon>
        <taxon>Liliopsida</taxon>
        <taxon>Poales</taxon>
        <taxon>Poaceae</taxon>
        <taxon>PACMAD clade</taxon>
        <taxon>Arundinoideae</taxon>
        <taxon>Arundineae</taxon>
        <taxon>Arundo</taxon>
    </lineage>
</organism>